<dbReference type="InterPro" id="IPR022793">
    <property type="entry name" value="Rrn10"/>
</dbReference>
<evidence type="ECO:0000313" key="2">
    <source>
        <dbReference type="Proteomes" id="UP001196530"/>
    </source>
</evidence>
<accession>A0AAN6DG10</accession>
<dbReference type="RefSeq" id="XP_043060523.1">
    <property type="nucleotide sequence ID" value="XM_043202781.1"/>
</dbReference>
<name>A0AAN6DG10_PICAN</name>
<dbReference type="GeneID" id="66126369"/>
<dbReference type="EMBL" id="JAHLUX010000004">
    <property type="protein sequence ID" value="KAG7819644.1"/>
    <property type="molecule type" value="Genomic_DNA"/>
</dbReference>
<protein>
    <submittedName>
        <fullName evidence="1">Uncharacterized protein</fullName>
    </submittedName>
</protein>
<sequence length="208" mass="24236">MNVNLNTKQARAFNIYESSAGYYTTGRSLKYKLNDPEALVDLDGLPRLKDGVDKDRYKTPVGYISKGRAIAPDELLHGVFKVSPDDLKYLTREEIKKHTSVDLPSSELLKSLHYYFVERIQNDRTIPDSQKNTLFTRFCDGSALLAMGVLVEKWIDDLVGQQKESHKHFMELDEVEDLTDVLKRKRRLDYYRRKRLRRHPEPDLSRST</sequence>
<dbReference type="GO" id="GO:0006360">
    <property type="term" value="P:transcription by RNA polymerase I"/>
    <property type="evidence" value="ECO:0007669"/>
    <property type="project" value="InterPro"/>
</dbReference>
<proteinExistence type="predicted"/>
<dbReference type="PANTHER" id="PTHR28054">
    <property type="entry name" value="RNA POLYMERASE I-SPECIFIC TRANSCRIPTION INITIATION FACTOR RRN10"/>
    <property type="match status" value="1"/>
</dbReference>
<reference evidence="1" key="1">
    <citation type="journal article" date="2021" name="G3 (Bethesda)">
        <title>Genomic diversity, chromosomal rearrangements, and interspecies hybridization in the ogataea polymorpha species complex.</title>
        <authorList>
            <person name="Hanson S.J."/>
            <person name="Cinneide E.O."/>
            <person name="Salzberg L.I."/>
            <person name="Wolfe K.H."/>
            <person name="McGowan J."/>
            <person name="Fitzpatrick D.A."/>
            <person name="Matlin K."/>
        </authorList>
    </citation>
    <scope>NUCLEOTIDE SEQUENCE</scope>
    <source>
        <strain evidence="1">61-244</strain>
    </source>
</reference>
<dbReference type="Proteomes" id="UP001196530">
    <property type="component" value="Unassembled WGS sequence"/>
</dbReference>
<dbReference type="PANTHER" id="PTHR28054:SF1">
    <property type="entry name" value="RNA POLYMERASE I-SPECIFIC TRANSCRIPTION INITIATION FACTOR RRN10"/>
    <property type="match status" value="1"/>
</dbReference>
<gene>
    <name evidence="1" type="ORF">KL928_002318</name>
</gene>
<evidence type="ECO:0000313" key="1">
    <source>
        <dbReference type="EMBL" id="KAG7819644.1"/>
    </source>
</evidence>
<organism evidence="1 2">
    <name type="scientific">Pichia angusta</name>
    <name type="common">Yeast</name>
    <name type="synonym">Hansenula polymorpha</name>
    <dbReference type="NCBI Taxonomy" id="870730"/>
    <lineage>
        <taxon>Eukaryota</taxon>
        <taxon>Fungi</taxon>
        <taxon>Dikarya</taxon>
        <taxon>Ascomycota</taxon>
        <taxon>Saccharomycotina</taxon>
        <taxon>Pichiomycetes</taxon>
        <taxon>Pichiales</taxon>
        <taxon>Pichiaceae</taxon>
        <taxon>Ogataea</taxon>
    </lineage>
</organism>
<dbReference type="AlphaFoldDB" id="A0AAN6DG10"/>
<comment type="caution">
    <text evidence="1">The sequence shown here is derived from an EMBL/GenBank/DDBJ whole genome shotgun (WGS) entry which is preliminary data.</text>
</comment>